<evidence type="ECO:0000313" key="4">
    <source>
        <dbReference type="Proteomes" id="UP000005940"/>
    </source>
</evidence>
<organism evidence="3 4">
    <name type="scientific">Streptomyces tsukubensis (strain DSM 42081 / NBRC 108919 / NRRL 18488 / 9993)</name>
    <dbReference type="NCBI Taxonomy" id="1114943"/>
    <lineage>
        <taxon>Bacteria</taxon>
        <taxon>Bacillati</taxon>
        <taxon>Actinomycetota</taxon>
        <taxon>Actinomycetes</taxon>
        <taxon>Kitasatosporales</taxon>
        <taxon>Streptomycetaceae</taxon>
        <taxon>Streptomyces</taxon>
    </lineage>
</organism>
<sequence>MTNRSDTARPAPGPDCPVPLVPGSAFPDERLVVAGPPGPAPGTADAGCPEGTGRTGSGPDPDGAVPFVPSAGGWTPGRYAALRREHGSVAPVVLAGGVRAWLVLGYAEVAHVTGHDELFARDAPRPGPWPGADGGPGAGTATDVRRVPSVARALESVDHFELAQGCRRIAQRLIDAFAGSGRAELMAAYARSLSLRAAVLMCGLPPGAEATEGLVRDLGTALAGDGEPVAGRTERDRPGGGGPDGRERSVVRGDEAVAAYVRAGERVRRLVAARRAAPGPDVVSGLLADPAGATDEEVTRQVLGLVAAAHRPTADWIGNTLRLLLTDERFARDVSGGRLSVGEALNEVLWLDTPVQLAAGRRARRDTRLGGQGIRAGDRVVPGLGAANTDPGIWPDGRAGAENAAHLSFGGGVHRCPYPAPLLADVMARTAVETLLEQLPDTVLAEEAAEPAWRLSVRSRGLVALPVRFTPVVR</sequence>
<evidence type="ECO:0000313" key="3">
    <source>
        <dbReference type="EMBL" id="QKM70801.1"/>
    </source>
</evidence>
<dbReference type="Gene3D" id="1.10.630.10">
    <property type="entry name" value="Cytochrome P450"/>
    <property type="match status" value="1"/>
</dbReference>
<protein>
    <submittedName>
        <fullName evidence="3">Cytochrome</fullName>
    </submittedName>
</protein>
<dbReference type="GO" id="GO:0004497">
    <property type="term" value="F:monooxygenase activity"/>
    <property type="evidence" value="ECO:0007669"/>
    <property type="project" value="InterPro"/>
</dbReference>
<accession>A0A7G3UMG5</accession>
<dbReference type="RefSeq" id="WP_130585347.1">
    <property type="nucleotide sequence ID" value="NZ_CP029159.1"/>
</dbReference>
<dbReference type="GO" id="GO:0005506">
    <property type="term" value="F:iron ion binding"/>
    <property type="evidence" value="ECO:0007669"/>
    <property type="project" value="InterPro"/>
</dbReference>
<feature type="compositionally biased region" description="Pro residues" evidence="2">
    <location>
        <begin position="11"/>
        <end position="20"/>
    </location>
</feature>
<dbReference type="PANTHER" id="PTHR46696">
    <property type="entry name" value="P450, PUTATIVE (EUROFUNG)-RELATED"/>
    <property type="match status" value="1"/>
</dbReference>
<dbReference type="GO" id="GO:0016705">
    <property type="term" value="F:oxidoreductase activity, acting on paired donors, with incorporation or reduction of molecular oxygen"/>
    <property type="evidence" value="ECO:0007669"/>
    <property type="project" value="InterPro"/>
</dbReference>
<gene>
    <name evidence="3" type="ORF">STSU_030405</name>
</gene>
<reference evidence="3 4" key="1">
    <citation type="journal article" date="2012" name="J. Bacteriol.">
        <title>Draft genome of Streptomyces tsukubaensis NRRL 18488, the producer of the clinically important immunosuppressant tacrolimus (FK506).</title>
        <authorList>
            <person name="Barreiro C."/>
            <person name="Prieto C."/>
            <person name="Sola-Landa A."/>
            <person name="Solera E."/>
            <person name="Martinez-Castro M."/>
            <person name="Perez-Redondo R."/>
            <person name="Garcia-Estrada C."/>
            <person name="Aparicio J.F."/>
            <person name="Fernandez-Martinez L.T."/>
            <person name="Santos-Aberturas J."/>
            <person name="Salehi-Najafabadi Z."/>
            <person name="Rodriguez-Garcia A."/>
            <person name="Tauch A."/>
            <person name="Martin J.F."/>
        </authorList>
    </citation>
    <scope>NUCLEOTIDE SEQUENCE [LARGE SCALE GENOMIC DNA]</scope>
    <source>
        <strain evidence="4">DSM 42081 / NBRC 108919 / NRRL 18488 / 9993</strain>
    </source>
</reference>
<dbReference type="PRINTS" id="PR00359">
    <property type="entry name" value="BP450"/>
</dbReference>
<dbReference type="InterPro" id="IPR002397">
    <property type="entry name" value="Cyt_P450_B"/>
</dbReference>
<dbReference type="InterPro" id="IPR036396">
    <property type="entry name" value="Cyt_P450_sf"/>
</dbReference>
<feature type="region of interest" description="Disordered" evidence="2">
    <location>
        <begin position="222"/>
        <end position="248"/>
    </location>
</feature>
<keyword evidence="4" id="KW-1185">Reference proteome</keyword>
<evidence type="ECO:0000256" key="1">
    <source>
        <dbReference type="ARBA" id="ARBA00010617"/>
    </source>
</evidence>
<feature type="compositionally biased region" description="Basic and acidic residues" evidence="2">
    <location>
        <begin position="232"/>
        <end position="248"/>
    </location>
</feature>
<dbReference type="Proteomes" id="UP000005940">
    <property type="component" value="Chromosome"/>
</dbReference>
<proteinExistence type="inferred from homology"/>
<feature type="region of interest" description="Disordered" evidence="2">
    <location>
        <begin position="1"/>
        <end position="64"/>
    </location>
</feature>
<comment type="similarity">
    <text evidence="1">Belongs to the cytochrome P450 family.</text>
</comment>
<dbReference type="AlphaFoldDB" id="A0A7G3UMG5"/>
<dbReference type="PANTHER" id="PTHR46696:SF1">
    <property type="entry name" value="CYTOCHROME P450 YJIB-RELATED"/>
    <property type="match status" value="1"/>
</dbReference>
<name>A0A7G3UMG5_STRT9</name>
<evidence type="ECO:0000256" key="2">
    <source>
        <dbReference type="SAM" id="MobiDB-lite"/>
    </source>
</evidence>
<dbReference type="GO" id="GO:0020037">
    <property type="term" value="F:heme binding"/>
    <property type="evidence" value="ECO:0007669"/>
    <property type="project" value="InterPro"/>
</dbReference>
<dbReference type="SUPFAM" id="SSF48264">
    <property type="entry name" value="Cytochrome P450"/>
    <property type="match status" value="1"/>
</dbReference>
<dbReference type="EMBL" id="CP029159">
    <property type="protein sequence ID" value="QKM70801.1"/>
    <property type="molecule type" value="Genomic_DNA"/>
</dbReference>